<evidence type="ECO:0000313" key="4">
    <source>
        <dbReference type="EMBL" id="PRZ17808.1"/>
    </source>
</evidence>
<feature type="compositionally biased region" description="Low complexity" evidence="2">
    <location>
        <begin position="11"/>
        <end position="29"/>
    </location>
</feature>
<feature type="domain" description="UspA" evidence="3">
    <location>
        <begin position="43"/>
        <end position="178"/>
    </location>
</feature>
<gene>
    <name evidence="4" type="ORF">BCL67_104158</name>
</gene>
<feature type="region of interest" description="Disordered" evidence="2">
    <location>
        <begin position="1"/>
        <end position="40"/>
    </location>
</feature>
<evidence type="ECO:0000256" key="1">
    <source>
        <dbReference type="ARBA" id="ARBA00008791"/>
    </source>
</evidence>
<evidence type="ECO:0000256" key="2">
    <source>
        <dbReference type="SAM" id="MobiDB-lite"/>
    </source>
</evidence>
<comment type="caution">
    <text evidence="4">The sequence shown here is derived from an EMBL/GenBank/DDBJ whole genome shotgun (WGS) entry which is preliminary data.</text>
</comment>
<dbReference type="InterPro" id="IPR014729">
    <property type="entry name" value="Rossmann-like_a/b/a_fold"/>
</dbReference>
<evidence type="ECO:0000313" key="5">
    <source>
        <dbReference type="Proteomes" id="UP000238217"/>
    </source>
</evidence>
<dbReference type="Proteomes" id="UP000238217">
    <property type="component" value="Unassembled WGS sequence"/>
</dbReference>
<sequence length="388" mass="40216">MNPAPHRESPDSASLRSGRSSSLPGSAESPRPAGSARGRTRGVVVGVDGSEQSLRAAHWAAAEAHRRKLLLTVVTAYSIPAFAASSMDGGYALMDDSALRQGSEKVIEQAAEFLRDYPGEVRYEVESGDPAGVLLDYSHDAVVLVVGSRGRGGFLGRLLGSVSSALPAHAKCPTVLVPLKFSSKESNAVTTATGAIPIVGGPNQPAGSSGQPGSAAPSVIAEGAPPIRAKDSRPVAAGVDGSDFGRVAALVAAREASERGTSLRIVCALPPVGATLVWIPTSIDNDAALEELREKLEAGRRWLHSHYPDLQIDAEVIDGTAVDVLVQETRGAQLTVIGTRGRGGFAGMLLGSTSQGVLHHAEGPLMVVPENEDSRLENRPEFGPVLGD</sequence>
<proteinExistence type="inferred from homology"/>
<reference evidence="4 5" key="1">
    <citation type="submission" date="2018-03" db="EMBL/GenBank/DDBJ databases">
        <title>Comparative analysis of microorganisms from saline springs in Andes Mountain Range, Colombia.</title>
        <authorList>
            <person name="Rubin E."/>
        </authorList>
    </citation>
    <scope>NUCLEOTIDE SEQUENCE [LARGE SCALE GENOMIC DNA]</scope>
    <source>
        <strain evidence="4 5">CG 35</strain>
    </source>
</reference>
<name>A0A2T0YR00_9MICC</name>
<dbReference type="Pfam" id="PF00582">
    <property type="entry name" value="Usp"/>
    <property type="match status" value="2"/>
</dbReference>
<comment type="similarity">
    <text evidence="1">Belongs to the universal stress protein A family.</text>
</comment>
<dbReference type="OrthoDB" id="267918at2"/>
<dbReference type="PANTHER" id="PTHR46553:SF3">
    <property type="entry name" value="ADENINE NUCLEOTIDE ALPHA HYDROLASES-LIKE SUPERFAMILY PROTEIN"/>
    <property type="match status" value="1"/>
</dbReference>
<feature type="compositionally biased region" description="Basic and acidic residues" evidence="2">
    <location>
        <begin position="1"/>
        <end position="10"/>
    </location>
</feature>
<feature type="compositionally biased region" description="Low complexity" evidence="2">
    <location>
        <begin position="200"/>
        <end position="218"/>
    </location>
</feature>
<dbReference type="PRINTS" id="PR01438">
    <property type="entry name" value="UNVRSLSTRESS"/>
</dbReference>
<dbReference type="SUPFAM" id="SSF52402">
    <property type="entry name" value="Adenine nucleotide alpha hydrolases-like"/>
    <property type="match status" value="2"/>
</dbReference>
<dbReference type="InterPro" id="IPR006015">
    <property type="entry name" value="Universal_stress_UspA"/>
</dbReference>
<dbReference type="PANTHER" id="PTHR46553">
    <property type="entry name" value="ADENINE NUCLEOTIDE ALPHA HYDROLASES-LIKE SUPERFAMILY PROTEIN"/>
    <property type="match status" value="1"/>
</dbReference>
<dbReference type="AlphaFoldDB" id="A0A2T0YR00"/>
<feature type="domain" description="UspA" evidence="3">
    <location>
        <begin position="233"/>
        <end position="369"/>
    </location>
</feature>
<dbReference type="RefSeq" id="WP_106122275.1">
    <property type="nucleotide sequence ID" value="NZ_PVTY01000004.1"/>
</dbReference>
<dbReference type="EMBL" id="PVTY01000004">
    <property type="protein sequence ID" value="PRZ17808.1"/>
    <property type="molecule type" value="Genomic_DNA"/>
</dbReference>
<dbReference type="Gene3D" id="3.40.50.620">
    <property type="entry name" value="HUPs"/>
    <property type="match status" value="2"/>
</dbReference>
<organism evidence="4 5">
    <name type="scientific">Nesterenkonia sandarakina</name>
    <dbReference type="NCBI Taxonomy" id="272918"/>
    <lineage>
        <taxon>Bacteria</taxon>
        <taxon>Bacillati</taxon>
        <taxon>Actinomycetota</taxon>
        <taxon>Actinomycetes</taxon>
        <taxon>Micrococcales</taxon>
        <taxon>Micrococcaceae</taxon>
        <taxon>Nesterenkonia</taxon>
    </lineage>
</organism>
<feature type="region of interest" description="Disordered" evidence="2">
    <location>
        <begin position="200"/>
        <end position="219"/>
    </location>
</feature>
<accession>A0A2T0YR00</accession>
<dbReference type="InterPro" id="IPR006016">
    <property type="entry name" value="UspA"/>
</dbReference>
<evidence type="ECO:0000259" key="3">
    <source>
        <dbReference type="Pfam" id="PF00582"/>
    </source>
</evidence>
<keyword evidence="5" id="KW-1185">Reference proteome</keyword>
<protein>
    <submittedName>
        <fullName evidence="4">Nucleotide-binding universal stress UspA family protein</fullName>
    </submittedName>
</protein>